<evidence type="ECO:0000313" key="6">
    <source>
        <dbReference type="EMBL" id="KFP02420.1"/>
    </source>
</evidence>
<dbReference type="EMBL" id="KL218126">
    <property type="protein sequence ID" value="KFP02420.1"/>
    <property type="molecule type" value="Genomic_DNA"/>
</dbReference>
<evidence type="ECO:0000256" key="4">
    <source>
        <dbReference type="ARBA" id="ARBA00023136"/>
    </source>
</evidence>
<dbReference type="PANTHER" id="PTHR19282:SF477">
    <property type="entry name" value="TETRASPANIN"/>
    <property type="match status" value="1"/>
</dbReference>
<evidence type="ECO:0000256" key="5">
    <source>
        <dbReference type="SAM" id="Phobius"/>
    </source>
</evidence>
<protein>
    <submittedName>
        <fullName evidence="6">Tetraspanin-3</fullName>
    </submittedName>
</protein>
<dbReference type="AlphaFoldDB" id="A0A091I4W9"/>
<reference evidence="6 7" key="1">
    <citation type="submission" date="2014-04" db="EMBL/GenBank/DDBJ databases">
        <title>Genome evolution of avian class.</title>
        <authorList>
            <person name="Zhang G."/>
            <person name="Li C."/>
        </authorList>
    </citation>
    <scope>NUCLEOTIDE SEQUENCE [LARGE SCALE GENOMIC DNA]</scope>
    <source>
        <strain evidence="6">BGI_N300</strain>
    </source>
</reference>
<keyword evidence="3 5" id="KW-1133">Transmembrane helix</keyword>
<feature type="non-terminal residue" evidence="6">
    <location>
        <position position="243"/>
    </location>
</feature>
<feature type="transmembrane region" description="Helical" evidence="5">
    <location>
        <begin position="45"/>
        <end position="68"/>
    </location>
</feature>
<keyword evidence="7" id="KW-1185">Reference proteome</keyword>
<feature type="transmembrane region" description="Helical" evidence="5">
    <location>
        <begin position="80"/>
        <end position="102"/>
    </location>
</feature>
<dbReference type="Pfam" id="PF00335">
    <property type="entry name" value="Tetraspanin"/>
    <property type="match status" value="1"/>
</dbReference>
<dbReference type="STRING" id="9244.A0A091I4W9"/>
<keyword evidence="4 5" id="KW-0472">Membrane</keyword>
<dbReference type="PANTHER" id="PTHR19282">
    <property type="entry name" value="TETRASPANIN"/>
    <property type="match status" value="1"/>
</dbReference>
<comment type="subcellular location">
    <subcellularLocation>
        <location evidence="1">Membrane</location>
        <topology evidence="1">Multi-pass membrane protein</topology>
    </subcellularLocation>
</comment>
<feature type="non-terminal residue" evidence="6">
    <location>
        <position position="1"/>
    </location>
</feature>
<gene>
    <name evidence="6" type="ORF">N300_12730</name>
</gene>
<keyword evidence="2 5" id="KW-0812">Transmembrane</keyword>
<proteinExistence type="predicted"/>
<name>A0A091I4W9_CALAN</name>
<evidence type="ECO:0000256" key="3">
    <source>
        <dbReference type="ARBA" id="ARBA00022989"/>
    </source>
</evidence>
<sequence length="243" mass="27180">RPFAQSLLRFLGFIFSGSAALLAFGGIFVILMYMSYRYLFRESVLAVLGSLAVVVGLTLLPTGVLAISISAKSSHYKQGVLMYLVLVLLCLEVSSGVMAQLYSVQMTSELKRTMDHLVSQYYGTHTQAPGNSPMDAVQRKLRCCGVQNYTDWLKATAASWHLLNEKPRVPESCCKEIYSHCEGDLGHLEQLFQEGCLKKLEDWLWVVMFCMFWCSIVVSVLGMLAGFCNGILMQILSHRLQIL</sequence>
<dbReference type="Gene3D" id="1.10.1450.10">
    <property type="entry name" value="Tetraspanin"/>
    <property type="match status" value="1"/>
</dbReference>
<organism evidence="6 7">
    <name type="scientific">Calypte anna</name>
    <name type="common">Anna's hummingbird</name>
    <name type="synonym">Archilochus anna</name>
    <dbReference type="NCBI Taxonomy" id="9244"/>
    <lineage>
        <taxon>Eukaryota</taxon>
        <taxon>Metazoa</taxon>
        <taxon>Chordata</taxon>
        <taxon>Craniata</taxon>
        <taxon>Vertebrata</taxon>
        <taxon>Euteleostomi</taxon>
        <taxon>Archelosauria</taxon>
        <taxon>Archosauria</taxon>
        <taxon>Dinosauria</taxon>
        <taxon>Saurischia</taxon>
        <taxon>Theropoda</taxon>
        <taxon>Coelurosauria</taxon>
        <taxon>Aves</taxon>
        <taxon>Neognathae</taxon>
        <taxon>Neoaves</taxon>
        <taxon>Strisores</taxon>
        <taxon>Apodiformes</taxon>
        <taxon>Trochilidae</taxon>
        <taxon>Calypte</taxon>
    </lineage>
</organism>
<evidence type="ECO:0000313" key="7">
    <source>
        <dbReference type="Proteomes" id="UP000054308"/>
    </source>
</evidence>
<feature type="transmembrane region" description="Helical" evidence="5">
    <location>
        <begin position="203"/>
        <end position="232"/>
    </location>
</feature>
<dbReference type="GO" id="GO:0005886">
    <property type="term" value="C:plasma membrane"/>
    <property type="evidence" value="ECO:0007669"/>
    <property type="project" value="TreeGrafter"/>
</dbReference>
<dbReference type="Proteomes" id="UP000054308">
    <property type="component" value="Unassembled WGS sequence"/>
</dbReference>
<feature type="transmembrane region" description="Helical" evidence="5">
    <location>
        <begin position="7"/>
        <end position="33"/>
    </location>
</feature>
<accession>A0A091I4W9</accession>
<evidence type="ECO:0000256" key="2">
    <source>
        <dbReference type="ARBA" id="ARBA00022692"/>
    </source>
</evidence>
<dbReference type="SUPFAM" id="SSF48652">
    <property type="entry name" value="Tetraspanin"/>
    <property type="match status" value="1"/>
</dbReference>
<dbReference type="InterPro" id="IPR008952">
    <property type="entry name" value="Tetraspanin_EC2_sf"/>
</dbReference>
<dbReference type="InterPro" id="IPR018499">
    <property type="entry name" value="Tetraspanin/Peripherin"/>
</dbReference>
<evidence type="ECO:0000256" key="1">
    <source>
        <dbReference type="ARBA" id="ARBA00004141"/>
    </source>
</evidence>